<evidence type="ECO:0000256" key="9">
    <source>
        <dbReference type="ARBA" id="ARBA00023170"/>
    </source>
</evidence>
<dbReference type="GO" id="GO:0071396">
    <property type="term" value="P:cellular response to lipid"/>
    <property type="evidence" value="ECO:0007669"/>
    <property type="project" value="UniProtKB-ARBA"/>
</dbReference>
<organism evidence="14 15">
    <name type="scientific">Crocuta crocuta</name>
    <name type="common">Spotted hyena</name>
    <dbReference type="NCBI Taxonomy" id="9678"/>
    <lineage>
        <taxon>Eukaryota</taxon>
        <taxon>Metazoa</taxon>
        <taxon>Chordata</taxon>
        <taxon>Craniata</taxon>
        <taxon>Vertebrata</taxon>
        <taxon>Euteleostomi</taxon>
        <taxon>Mammalia</taxon>
        <taxon>Eutheria</taxon>
        <taxon>Laurasiatheria</taxon>
        <taxon>Carnivora</taxon>
        <taxon>Feliformia</taxon>
        <taxon>Hyaenidae</taxon>
        <taxon>Crocuta</taxon>
    </lineage>
</organism>
<evidence type="ECO:0000256" key="11">
    <source>
        <dbReference type="RuleBase" id="RU000688"/>
    </source>
</evidence>
<dbReference type="InterPro" id="IPR000276">
    <property type="entry name" value="GPCR_Rhodpsn"/>
</dbReference>
<comment type="caution">
    <text evidence="14">The sequence shown here is derived from an EMBL/GenBank/DDBJ whole genome shotgun (WGS) entry which is preliminary data.</text>
</comment>
<evidence type="ECO:0000256" key="12">
    <source>
        <dbReference type="RuleBase" id="RU363047"/>
    </source>
</evidence>
<keyword evidence="5 12" id="KW-0552">Olfaction</keyword>
<evidence type="ECO:0000256" key="8">
    <source>
        <dbReference type="ARBA" id="ARBA00023136"/>
    </source>
</evidence>
<dbReference type="FunFam" id="1.20.1070.10:FF:000002">
    <property type="entry name" value="Olfactory receptor"/>
    <property type="match status" value="1"/>
</dbReference>
<keyword evidence="9 11" id="KW-0675">Receptor</keyword>
<evidence type="ECO:0000256" key="6">
    <source>
        <dbReference type="ARBA" id="ARBA00022989"/>
    </source>
</evidence>
<dbReference type="PRINTS" id="PR00237">
    <property type="entry name" value="GPCRRHODOPSN"/>
</dbReference>
<name>A0A6G1BEB4_CROCR</name>
<dbReference type="Gene3D" id="1.20.1070.10">
    <property type="entry name" value="Rhodopsin 7-helix transmembrane proteins"/>
    <property type="match status" value="1"/>
</dbReference>
<dbReference type="PROSITE" id="PS00237">
    <property type="entry name" value="G_PROTEIN_RECEP_F1_1"/>
    <property type="match status" value="1"/>
</dbReference>
<dbReference type="CDD" id="cd15222">
    <property type="entry name" value="7tmA_OR51-like"/>
    <property type="match status" value="1"/>
</dbReference>
<evidence type="ECO:0000259" key="13">
    <source>
        <dbReference type="PROSITE" id="PS50262"/>
    </source>
</evidence>
<evidence type="ECO:0000313" key="14">
    <source>
        <dbReference type="EMBL" id="KAF0886276.1"/>
    </source>
</evidence>
<feature type="non-terminal residue" evidence="14">
    <location>
        <position position="1"/>
    </location>
</feature>
<comment type="subcellular location">
    <subcellularLocation>
        <location evidence="12">Cell membrane</location>
        <topology evidence="12">Multi-pass membrane protein</topology>
    </subcellularLocation>
    <subcellularLocation>
        <location evidence="2">Membrane</location>
        <topology evidence="2">Multi-pass membrane protein</topology>
    </subcellularLocation>
</comment>
<feature type="transmembrane region" description="Helical" evidence="12">
    <location>
        <begin position="34"/>
        <end position="56"/>
    </location>
</feature>
<feature type="transmembrane region" description="Helical" evidence="12">
    <location>
        <begin position="110"/>
        <end position="128"/>
    </location>
</feature>
<protein>
    <recommendedName>
        <fullName evidence="12">Olfactory receptor</fullName>
    </recommendedName>
</protein>
<dbReference type="PRINTS" id="PR00245">
    <property type="entry name" value="OLFACTORYR"/>
</dbReference>
<feature type="domain" description="G-protein coupled receptors family 1 profile" evidence="13">
    <location>
        <begin position="49"/>
        <end position="301"/>
    </location>
</feature>
<evidence type="ECO:0000313" key="15">
    <source>
        <dbReference type="Proteomes" id="UP000475037"/>
    </source>
</evidence>
<evidence type="ECO:0000256" key="1">
    <source>
        <dbReference type="ARBA" id="ARBA00003929"/>
    </source>
</evidence>
<dbReference type="InterPro" id="IPR017452">
    <property type="entry name" value="GPCR_Rhodpsn_7TM"/>
</dbReference>
<dbReference type="PROSITE" id="PS50262">
    <property type="entry name" value="G_PROTEIN_RECEP_F1_2"/>
    <property type="match status" value="1"/>
</dbReference>
<keyword evidence="4 11" id="KW-0812">Transmembrane</keyword>
<evidence type="ECO:0000256" key="2">
    <source>
        <dbReference type="ARBA" id="ARBA00004141"/>
    </source>
</evidence>
<feature type="transmembrane region" description="Helical" evidence="12">
    <location>
        <begin position="250"/>
        <end position="271"/>
    </location>
</feature>
<evidence type="ECO:0000256" key="5">
    <source>
        <dbReference type="ARBA" id="ARBA00022725"/>
    </source>
</evidence>
<comment type="similarity">
    <text evidence="11">Belongs to the G-protein coupled receptor 1 family.</text>
</comment>
<proteinExistence type="inferred from homology"/>
<evidence type="ECO:0000256" key="3">
    <source>
        <dbReference type="ARBA" id="ARBA00022606"/>
    </source>
</evidence>
<dbReference type="GO" id="GO:0005886">
    <property type="term" value="C:plasma membrane"/>
    <property type="evidence" value="ECO:0007669"/>
    <property type="project" value="UniProtKB-SubCell"/>
</dbReference>
<keyword evidence="15" id="KW-1185">Reference proteome</keyword>
<evidence type="ECO:0000256" key="7">
    <source>
        <dbReference type="ARBA" id="ARBA00023040"/>
    </source>
</evidence>
<dbReference type="Pfam" id="PF13853">
    <property type="entry name" value="7tm_4"/>
    <property type="match status" value="1"/>
</dbReference>
<accession>A0A6G1BEB4</accession>
<dbReference type="GO" id="GO:0004984">
    <property type="term" value="F:olfactory receptor activity"/>
    <property type="evidence" value="ECO:0007669"/>
    <property type="project" value="InterPro"/>
</dbReference>
<keyword evidence="8 12" id="KW-0472">Membrane</keyword>
<feature type="transmembrane region" description="Helical" evidence="12">
    <location>
        <begin position="283"/>
        <end position="303"/>
    </location>
</feature>
<dbReference type="EMBL" id="VOAJ01000917">
    <property type="protein sequence ID" value="KAF0886276.1"/>
    <property type="molecule type" value="Genomic_DNA"/>
</dbReference>
<evidence type="ECO:0000256" key="10">
    <source>
        <dbReference type="ARBA" id="ARBA00023224"/>
    </source>
</evidence>
<gene>
    <name evidence="14" type="primary">Or51i1_1</name>
    <name evidence="14" type="ORF">FOF47_R21701</name>
</gene>
<keyword evidence="6 12" id="KW-1133">Transmembrane helix</keyword>
<feature type="transmembrane region" description="Helical" evidence="12">
    <location>
        <begin position="149"/>
        <end position="171"/>
    </location>
</feature>
<dbReference type="InterPro" id="IPR000725">
    <property type="entry name" value="Olfact_rcpt"/>
</dbReference>
<keyword evidence="3 12" id="KW-0716">Sensory transduction</keyword>
<keyword evidence="10 11" id="KW-0807">Transducer</keyword>
<feature type="transmembrane region" description="Helical" evidence="12">
    <location>
        <begin position="68"/>
        <end position="90"/>
    </location>
</feature>
<dbReference type="InterPro" id="IPR050402">
    <property type="entry name" value="OR51/52/56-like"/>
</dbReference>
<comment type="function">
    <text evidence="1">Putative odorant or sperm cell receptor.</text>
</comment>
<sequence>QMSQLLMDNFKVNASDAPTFILTGFPGMEAMESWLSFPLLLLYTFSIVGNILILLIVKEKQSLHQPMYYFLCLLSVNDLGVSFSTLPTVLAALCFCAREIAFNACLAQMFFIHLFSWTESGILLAMSFDRSVAICHPLRYITVLTNARIVAMGLCTVLRSFALILVFPLLLHRLPFCHPRNILSHAYCLHVDMIKLACTDVSFNSHYGLSIVLFTFGLDSALILISYVLILQSVLAITSREERIKTLNTCVSHILAVLIFYVPMVSVSIVHRFSAGLPHAVHILMSILYLFVPPMLNPIIYSIKTKEIRRRLLKML</sequence>
<dbReference type="Proteomes" id="UP000475037">
    <property type="component" value="Unassembled WGS sequence"/>
</dbReference>
<dbReference type="PANTHER" id="PTHR26450">
    <property type="entry name" value="OLFACTORY RECEPTOR 56B1-RELATED"/>
    <property type="match status" value="1"/>
</dbReference>
<dbReference type="PANTHER" id="PTHR26450:SF31">
    <property type="entry name" value="OLFACTORY RECEPTOR 645"/>
    <property type="match status" value="1"/>
</dbReference>
<keyword evidence="12" id="KW-1003">Cell membrane</keyword>
<feature type="transmembrane region" description="Helical" evidence="12">
    <location>
        <begin position="211"/>
        <end position="238"/>
    </location>
</feature>
<evidence type="ECO:0000256" key="4">
    <source>
        <dbReference type="ARBA" id="ARBA00022692"/>
    </source>
</evidence>
<dbReference type="SUPFAM" id="SSF81321">
    <property type="entry name" value="Family A G protein-coupled receptor-like"/>
    <property type="match status" value="1"/>
</dbReference>
<keyword evidence="7 11" id="KW-0297">G-protein coupled receptor</keyword>
<reference evidence="14 15" key="1">
    <citation type="submission" date="2019-11" db="EMBL/GenBank/DDBJ databases">
        <authorList>
            <person name="Yang C."/>
            <person name="Li F."/>
        </authorList>
    </citation>
    <scope>NUCLEOTIDE SEQUENCE [LARGE SCALE GENOMIC DNA]</scope>
    <source>
        <strain evidence="14">KB4526</strain>
        <tissue evidence="14">Muscle</tissue>
    </source>
</reference>
<dbReference type="AlphaFoldDB" id="A0A6G1BEB4"/>
<feature type="non-terminal residue" evidence="14">
    <location>
        <position position="316"/>
    </location>
</feature>
<dbReference type="GO" id="GO:0004930">
    <property type="term" value="F:G protein-coupled receptor activity"/>
    <property type="evidence" value="ECO:0007669"/>
    <property type="project" value="UniProtKB-KW"/>
</dbReference>